<feature type="signal peptide" evidence="2">
    <location>
        <begin position="1"/>
        <end position="21"/>
    </location>
</feature>
<reference evidence="4" key="2">
    <citation type="submission" date="2014-07" db="EMBL/GenBank/DDBJ databases">
        <authorList>
            <person name="Hull J."/>
        </authorList>
    </citation>
    <scope>NUCLEOTIDE SEQUENCE</scope>
</reference>
<evidence type="ECO:0000259" key="3">
    <source>
        <dbReference type="PROSITE" id="PS50240"/>
    </source>
</evidence>
<dbReference type="SUPFAM" id="SSF50494">
    <property type="entry name" value="Trypsin-like serine proteases"/>
    <property type="match status" value="1"/>
</dbReference>
<name>A0A0A9YQP1_LYGHE</name>
<feature type="compositionally biased region" description="Low complexity" evidence="1">
    <location>
        <begin position="319"/>
        <end position="334"/>
    </location>
</feature>
<dbReference type="InterPro" id="IPR009003">
    <property type="entry name" value="Peptidase_S1_PA"/>
</dbReference>
<gene>
    <name evidence="4" type="primary">purL_0</name>
    <name evidence="4" type="ORF">CM83_99087</name>
</gene>
<feature type="chain" id="PRO_5015034018" evidence="2">
    <location>
        <begin position="22"/>
        <end position="365"/>
    </location>
</feature>
<proteinExistence type="predicted"/>
<feature type="domain" description="Peptidase S1" evidence="3">
    <location>
        <begin position="19"/>
        <end position="329"/>
    </location>
</feature>
<protein>
    <submittedName>
        <fullName evidence="4">Phosphoribosylformylglycinamidine synthase</fullName>
    </submittedName>
</protein>
<dbReference type="PROSITE" id="PS50240">
    <property type="entry name" value="TRYPSIN_DOM"/>
    <property type="match status" value="1"/>
</dbReference>
<evidence type="ECO:0000313" key="4">
    <source>
        <dbReference type="EMBL" id="JAG33418.1"/>
    </source>
</evidence>
<dbReference type="EMBL" id="GBHO01010186">
    <property type="protein sequence ID" value="JAG33418.1"/>
    <property type="molecule type" value="Transcribed_RNA"/>
</dbReference>
<reference evidence="5" key="3">
    <citation type="submission" date="2014-09" db="EMBL/GenBank/DDBJ databases">
        <authorList>
            <person name="Magalhaes I.L.F."/>
            <person name="Oliveira U."/>
            <person name="Santos F.R."/>
            <person name="Vidigal T.H.D.A."/>
            <person name="Brescovit A.D."/>
            <person name="Santos A.J."/>
        </authorList>
    </citation>
    <scope>NUCLEOTIDE SEQUENCE</scope>
</reference>
<evidence type="ECO:0000256" key="2">
    <source>
        <dbReference type="SAM" id="SignalP"/>
    </source>
</evidence>
<reference evidence="4" key="1">
    <citation type="journal article" date="2014" name="PLoS ONE">
        <title>Transcriptome-Based Identification of ABC Transporters in the Western Tarnished Plant Bug Lygus hesperus.</title>
        <authorList>
            <person name="Hull J.J."/>
            <person name="Chaney K."/>
            <person name="Geib S.M."/>
            <person name="Fabrick J.A."/>
            <person name="Brent C.S."/>
            <person name="Walsh D."/>
            <person name="Lavine L.C."/>
        </authorList>
    </citation>
    <scope>NUCLEOTIDE SEQUENCE</scope>
</reference>
<sequence length="365" mass="39605">MGPWIGLLLIVVIYSPRCSESGHDGRVLTKNEFPELAVVNRDGGFVPIQNTTKLCMGVIYGSTTIVSSAGCAWQVLKRRSKDITVRTNQNMFAQTEEVMTYPTMDLTFSAPSVKQGFNFSFAIFRLQMPGIMVEPYEGLGNVTVSNSTGIRAANWMSDPIQVEYIVGKTVTGVVVTPDRRVVAMTLMLRIKCKEEWEEYTVTDPQQEILLDNAICAVQAKDGTYHNDNFERVPPGYVCNDDYGAPFIYEGQVVGVLVRAFCEFEGPSAPKVAVFLTLLPVDDINAVTATTASGGSGAVTQSGVTNPATRDDGGREEDSTTVTWFTNPTPTNTPTGASGGHCFRSNIHYASVVLTAGLLITKLPSQ</sequence>
<dbReference type="Gene3D" id="2.40.10.10">
    <property type="entry name" value="Trypsin-like serine proteases"/>
    <property type="match status" value="1"/>
</dbReference>
<feature type="region of interest" description="Disordered" evidence="1">
    <location>
        <begin position="291"/>
        <end position="337"/>
    </location>
</feature>
<feature type="compositionally biased region" description="Basic and acidic residues" evidence="1">
    <location>
        <begin position="308"/>
        <end position="317"/>
    </location>
</feature>
<accession>A0A0A9YQP1</accession>
<dbReference type="AlphaFoldDB" id="A0A0A9YQP1"/>
<organism evidence="4">
    <name type="scientific">Lygus hesperus</name>
    <name type="common">Western plant bug</name>
    <dbReference type="NCBI Taxonomy" id="30085"/>
    <lineage>
        <taxon>Eukaryota</taxon>
        <taxon>Metazoa</taxon>
        <taxon>Ecdysozoa</taxon>
        <taxon>Arthropoda</taxon>
        <taxon>Hexapoda</taxon>
        <taxon>Insecta</taxon>
        <taxon>Pterygota</taxon>
        <taxon>Neoptera</taxon>
        <taxon>Paraneoptera</taxon>
        <taxon>Hemiptera</taxon>
        <taxon>Heteroptera</taxon>
        <taxon>Panheteroptera</taxon>
        <taxon>Cimicomorpha</taxon>
        <taxon>Miridae</taxon>
        <taxon>Mirini</taxon>
        <taxon>Lygus</taxon>
    </lineage>
</organism>
<evidence type="ECO:0000313" key="5">
    <source>
        <dbReference type="EMBL" id="JAG54157.1"/>
    </source>
</evidence>
<dbReference type="InterPro" id="IPR001254">
    <property type="entry name" value="Trypsin_dom"/>
</dbReference>
<dbReference type="GO" id="GO:0006508">
    <property type="term" value="P:proteolysis"/>
    <property type="evidence" value="ECO:0007669"/>
    <property type="project" value="InterPro"/>
</dbReference>
<keyword evidence="2" id="KW-0732">Signal</keyword>
<evidence type="ECO:0000256" key="1">
    <source>
        <dbReference type="SAM" id="MobiDB-lite"/>
    </source>
</evidence>
<dbReference type="InterPro" id="IPR043504">
    <property type="entry name" value="Peptidase_S1_PA_chymotrypsin"/>
</dbReference>
<dbReference type="GO" id="GO:0004252">
    <property type="term" value="F:serine-type endopeptidase activity"/>
    <property type="evidence" value="ECO:0007669"/>
    <property type="project" value="InterPro"/>
</dbReference>
<dbReference type="EMBL" id="GBRD01011667">
    <property type="protein sequence ID" value="JAG54157.1"/>
    <property type="molecule type" value="Transcribed_RNA"/>
</dbReference>
<feature type="compositionally biased region" description="Polar residues" evidence="1">
    <location>
        <begin position="291"/>
        <end position="307"/>
    </location>
</feature>